<dbReference type="AlphaFoldDB" id="A0AAV0PTG9"/>
<protein>
    <submittedName>
        <fullName evidence="1">Uncharacterized protein</fullName>
    </submittedName>
</protein>
<gene>
    <name evidence="1" type="ORF">LITE_LOCUS40053</name>
</gene>
<name>A0AAV0PTG9_9ROSI</name>
<organism evidence="1 2">
    <name type="scientific">Linum tenue</name>
    <dbReference type="NCBI Taxonomy" id="586396"/>
    <lineage>
        <taxon>Eukaryota</taxon>
        <taxon>Viridiplantae</taxon>
        <taxon>Streptophyta</taxon>
        <taxon>Embryophyta</taxon>
        <taxon>Tracheophyta</taxon>
        <taxon>Spermatophyta</taxon>
        <taxon>Magnoliopsida</taxon>
        <taxon>eudicotyledons</taxon>
        <taxon>Gunneridae</taxon>
        <taxon>Pentapetalae</taxon>
        <taxon>rosids</taxon>
        <taxon>fabids</taxon>
        <taxon>Malpighiales</taxon>
        <taxon>Linaceae</taxon>
        <taxon>Linum</taxon>
    </lineage>
</organism>
<dbReference type="EMBL" id="CAMGYJ010000009">
    <property type="protein sequence ID" value="CAI0474478.1"/>
    <property type="molecule type" value="Genomic_DNA"/>
</dbReference>
<comment type="caution">
    <text evidence="1">The sequence shown here is derived from an EMBL/GenBank/DDBJ whole genome shotgun (WGS) entry which is preliminary data.</text>
</comment>
<evidence type="ECO:0000313" key="1">
    <source>
        <dbReference type="EMBL" id="CAI0474478.1"/>
    </source>
</evidence>
<keyword evidence="2" id="KW-1185">Reference proteome</keyword>
<accession>A0AAV0PTG9</accession>
<proteinExistence type="predicted"/>
<dbReference type="Proteomes" id="UP001154282">
    <property type="component" value="Unassembled WGS sequence"/>
</dbReference>
<evidence type="ECO:0000313" key="2">
    <source>
        <dbReference type="Proteomes" id="UP001154282"/>
    </source>
</evidence>
<sequence length="17" mass="1931">MTTMKSCGNYLVAMYSM</sequence>
<reference evidence="1" key="1">
    <citation type="submission" date="2022-08" db="EMBL/GenBank/DDBJ databases">
        <authorList>
            <person name="Gutierrez-Valencia J."/>
        </authorList>
    </citation>
    <scope>NUCLEOTIDE SEQUENCE</scope>
</reference>